<keyword evidence="1" id="KW-0472">Membrane</keyword>
<sequence>MGNKICWIVILLTLAINVMLLQWTINAYLGHEFERVFLYSLLACGSASVTLITVLIWRKKEYQ</sequence>
<evidence type="ECO:0000256" key="1">
    <source>
        <dbReference type="SAM" id="Phobius"/>
    </source>
</evidence>
<dbReference type="RefSeq" id="WP_188377952.1">
    <property type="nucleotide sequence ID" value="NZ_BMEL01000003.1"/>
</dbReference>
<organism evidence="2 3">
    <name type="scientific">Halobacillus andaensis</name>
    <dbReference type="NCBI Taxonomy" id="1176239"/>
    <lineage>
        <taxon>Bacteria</taxon>
        <taxon>Bacillati</taxon>
        <taxon>Bacillota</taxon>
        <taxon>Bacilli</taxon>
        <taxon>Bacillales</taxon>
        <taxon>Bacillaceae</taxon>
        <taxon>Halobacillus</taxon>
    </lineage>
</organism>
<reference evidence="2" key="1">
    <citation type="journal article" date="2014" name="Int. J. Syst. Evol. Microbiol.">
        <title>Complete genome sequence of Corynebacterium casei LMG S-19264T (=DSM 44701T), isolated from a smear-ripened cheese.</title>
        <authorList>
            <consortium name="US DOE Joint Genome Institute (JGI-PGF)"/>
            <person name="Walter F."/>
            <person name="Albersmeier A."/>
            <person name="Kalinowski J."/>
            <person name="Ruckert C."/>
        </authorList>
    </citation>
    <scope>NUCLEOTIDE SEQUENCE</scope>
    <source>
        <strain evidence="2">CGMCC 1.12153</strain>
    </source>
</reference>
<proteinExistence type="predicted"/>
<reference evidence="2" key="2">
    <citation type="submission" date="2020-09" db="EMBL/GenBank/DDBJ databases">
        <authorList>
            <person name="Sun Q."/>
            <person name="Zhou Y."/>
        </authorList>
    </citation>
    <scope>NUCLEOTIDE SEQUENCE</scope>
    <source>
        <strain evidence="2">CGMCC 1.12153</strain>
    </source>
</reference>
<keyword evidence="1" id="KW-0812">Transmembrane</keyword>
<dbReference type="Proteomes" id="UP000660110">
    <property type="component" value="Unassembled WGS sequence"/>
</dbReference>
<keyword evidence="1" id="KW-1133">Transmembrane helix</keyword>
<keyword evidence="3" id="KW-1185">Reference proteome</keyword>
<gene>
    <name evidence="2" type="ORF">GCM10010954_26150</name>
</gene>
<name>A0A917B5V7_HALAA</name>
<evidence type="ECO:0000313" key="3">
    <source>
        <dbReference type="Proteomes" id="UP000660110"/>
    </source>
</evidence>
<dbReference type="AlphaFoldDB" id="A0A917B5V7"/>
<protein>
    <submittedName>
        <fullName evidence="2">Uncharacterized protein</fullName>
    </submittedName>
</protein>
<comment type="caution">
    <text evidence="2">The sequence shown here is derived from an EMBL/GenBank/DDBJ whole genome shotgun (WGS) entry which is preliminary data.</text>
</comment>
<dbReference type="EMBL" id="BMEL01000003">
    <property type="protein sequence ID" value="GGF25960.1"/>
    <property type="molecule type" value="Genomic_DNA"/>
</dbReference>
<accession>A0A917B5V7</accession>
<feature type="transmembrane region" description="Helical" evidence="1">
    <location>
        <begin position="5"/>
        <end position="25"/>
    </location>
</feature>
<feature type="transmembrane region" description="Helical" evidence="1">
    <location>
        <begin position="37"/>
        <end position="57"/>
    </location>
</feature>
<evidence type="ECO:0000313" key="2">
    <source>
        <dbReference type="EMBL" id="GGF25960.1"/>
    </source>
</evidence>